<dbReference type="RefSeq" id="WP_284282136.1">
    <property type="nucleotide sequence ID" value="NZ_BSOJ01000030.1"/>
</dbReference>
<dbReference type="Gene3D" id="3.40.50.300">
    <property type="entry name" value="P-loop containing nucleotide triphosphate hydrolases"/>
    <property type="match status" value="1"/>
</dbReference>
<dbReference type="Gene3D" id="3.30.450.90">
    <property type="match status" value="1"/>
</dbReference>
<dbReference type="PROSITE" id="PS00662">
    <property type="entry name" value="T2SP_E"/>
    <property type="match status" value="1"/>
</dbReference>
<sequence length="331" mass="35683">MNSNDVQFEPMLNALRLGPMPLLQAALTLGCSDVHFNPLNESFVVTARLHGCLHTVCTLEHWRGKTLIQTLKAIGKMNLAETRQPQDARLTAGPLECRLATHPGMHGESLVVRLQSGQLSRTLNALGFDAHTIQSMIELVSPEQGMTLVCGATGSGKTTTLHALLNTLGDQAGRVATLEDPVEIVHPQALQTDLSNLPHLSFASGLRSLLRQDPDTLLIGEIRDSETALLALQAALTGHRVLASLHAPDAFGALGRLLELGVQLPALLNSLNGVVVQRLVRSQSGRKPVTEILQMQSLNKAELLACDSLVQLHSLVNSSCFNPFDQKRVEA</sequence>
<dbReference type="Pfam" id="PF00437">
    <property type="entry name" value="T2SSE"/>
    <property type="match status" value="1"/>
</dbReference>
<comment type="caution">
    <text evidence="5">The sequence shown here is derived from an EMBL/GenBank/DDBJ whole genome shotgun (WGS) entry which is preliminary data.</text>
</comment>
<dbReference type="Proteomes" id="UP001156664">
    <property type="component" value="Unassembled WGS sequence"/>
</dbReference>
<proteinExistence type="inferred from homology"/>
<feature type="domain" description="Bacterial type II secretion system protein E" evidence="4">
    <location>
        <begin position="210"/>
        <end position="224"/>
    </location>
</feature>
<organism evidence="5 6">
    <name type="scientific">Limnobacter litoralis</name>
    <dbReference type="NCBI Taxonomy" id="481366"/>
    <lineage>
        <taxon>Bacteria</taxon>
        <taxon>Pseudomonadati</taxon>
        <taxon>Pseudomonadota</taxon>
        <taxon>Betaproteobacteria</taxon>
        <taxon>Burkholderiales</taxon>
        <taxon>Burkholderiaceae</taxon>
        <taxon>Limnobacter</taxon>
    </lineage>
</organism>
<accession>A0ABQ5YXZ7</accession>
<dbReference type="PANTHER" id="PTHR30258">
    <property type="entry name" value="TYPE II SECRETION SYSTEM PROTEIN GSPE-RELATED"/>
    <property type="match status" value="1"/>
</dbReference>
<evidence type="ECO:0000256" key="3">
    <source>
        <dbReference type="ARBA" id="ARBA00022840"/>
    </source>
</evidence>
<dbReference type="CDD" id="cd01129">
    <property type="entry name" value="PulE-GspE-like"/>
    <property type="match status" value="1"/>
</dbReference>
<reference evidence="6" key="1">
    <citation type="journal article" date="2019" name="Int. J. Syst. Evol. Microbiol.">
        <title>The Global Catalogue of Microorganisms (GCM) 10K type strain sequencing project: providing services to taxonomists for standard genome sequencing and annotation.</title>
        <authorList>
            <consortium name="The Broad Institute Genomics Platform"/>
            <consortium name="The Broad Institute Genome Sequencing Center for Infectious Disease"/>
            <person name="Wu L."/>
            <person name="Ma J."/>
        </authorList>
    </citation>
    <scope>NUCLEOTIDE SEQUENCE [LARGE SCALE GENOMIC DNA]</scope>
    <source>
        <strain evidence="6">NBRC 105857</strain>
    </source>
</reference>
<gene>
    <name evidence="5" type="ORF">GCM10007875_24680</name>
</gene>
<evidence type="ECO:0000259" key="4">
    <source>
        <dbReference type="PROSITE" id="PS00662"/>
    </source>
</evidence>
<keyword evidence="2" id="KW-0547">Nucleotide-binding</keyword>
<dbReference type="InterPro" id="IPR003593">
    <property type="entry name" value="AAA+_ATPase"/>
</dbReference>
<name>A0ABQ5YXZ7_9BURK</name>
<protein>
    <recommendedName>
        <fullName evidence="4">Bacterial type II secretion system protein E domain-containing protein</fullName>
    </recommendedName>
</protein>
<evidence type="ECO:0000256" key="2">
    <source>
        <dbReference type="ARBA" id="ARBA00022741"/>
    </source>
</evidence>
<dbReference type="InterPro" id="IPR027417">
    <property type="entry name" value="P-loop_NTPase"/>
</dbReference>
<comment type="similarity">
    <text evidence="1">Belongs to the GSP E family.</text>
</comment>
<evidence type="ECO:0000313" key="6">
    <source>
        <dbReference type="Proteomes" id="UP001156664"/>
    </source>
</evidence>
<dbReference type="SUPFAM" id="SSF52540">
    <property type="entry name" value="P-loop containing nucleoside triphosphate hydrolases"/>
    <property type="match status" value="1"/>
</dbReference>
<keyword evidence="6" id="KW-1185">Reference proteome</keyword>
<dbReference type="InterPro" id="IPR001482">
    <property type="entry name" value="T2SS/T4SS_dom"/>
</dbReference>
<keyword evidence="3" id="KW-0067">ATP-binding</keyword>
<evidence type="ECO:0000256" key="1">
    <source>
        <dbReference type="ARBA" id="ARBA00006611"/>
    </source>
</evidence>
<dbReference type="EMBL" id="BSOJ01000030">
    <property type="protein sequence ID" value="GLR27377.1"/>
    <property type="molecule type" value="Genomic_DNA"/>
</dbReference>
<dbReference type="PANTHER" id="PTHR30258:SF2">
    <property type="entry name" value="COMG OPERON PROTEIN 1"/>
    <property type="match status" value="1"/>
</dbReference>
<dbReference type="SMART" id="SM00382">
    <property type="entry name" value="AAA"/>
    <property type="match status" value="1"/>
</dbReference>
<evidence type="ECO:0000313" key="5">
    <source>
        <dbReference type="EMBL" id="GLR27377.1"/>
    </source>
</evidence>